<proteinExistence type="predicted"/>
<dbReference type="EMBL" id="JBJKFK010000719">
    <property type="protein sequence ID" value="KAL3315569.1"/>
    <property type="molecule type" value="Genomic_DNA"/>
</dbReference>
<organism evidence="1 2">
    <name type="scientific">Cichlidogyrus casuarinus</name>
    <dbReference type="NCBI Taxonomy" id="1844966"/>
    <lineage>
        <taxon>Eukaryota</taxon>
        <taxon>Metazoa</taxon>
        <taxon>Spiralia</taxon>
        <taxon>Lophotrochozoa</taxon>
        <taxon>Platyhelminthes</taxon>
        <taxon>Monogenea</taxon>
        <taxon>Monopisthocotylea</taxon>
        <taxon>Dactylogyridea</taxon>
        <taxon>Ancyrocephalidae</taxon>
        <taxon>Cichlidogyrus</taxon>
    </lineage>
</organism>
<keyword evidence="2" id="KW-1185">Reference proteome</keyword>
<reference evidence="1 2" key="1">
    <citation type="submission" date="2024-11" db="EMBL/GenBank/DDBJ databases">
        <title>Adaptive evolution of stress response genes in parasites aligns with host niche diversity.</title>
        <authorList>
            <person name="Hahn C."/>
            <person name="Resl P."/>
        </authorList>
    </citation>
    <scope>NUCLEOTIDE SEQUENCE [LARGE SCALE GENOMIC DNA]</scope>
    <source>
        <strain evidence="1">EGGRZ-B1_66</strain>
        <tissue evidence="1">Body</tissue>
    </source>
</reference>
<dbReference type="AlphaFoldDB" id="A0ABD2Q7L8"/>
<comment type="caution">
    <text evidence="1">The sequence shown here is derived from an EMBL/GenBank/DDBJ whole genome shotgun (WGS) entry which is preliminary data.</text>
</comment>
<protein>
    <submittedName>
        <fullName evidence="1">Uncharacterized protein</fullName>
    </submittedName>
</protein>
<gene>
    <name evidence="1" type="ORF">Ciccas_005797</name>
</gene>
<sequence length="84" mass="9759">MNVETINRFHSALNSVLVDALGITKPNERLEYALFALEDDNERKCQSKFLIANRLKSTWHLDLIPSPAVELHIHHELRNVIENR</sequence>
<dbReference type="Proteomes" id="UP001626550">
    <property type="component" value="Unassembled WGS sequence"/>
</dbReference>
<evidence type="ECO:0000313" key="1">
    <source>
        <dbReference type="EMBL" id="KAL3315569.1"/>
    </source>
</evidence>
<name>A0ABD2Q7L8_9PLAT</name>
<accession>A0ABD2Q7L8</accession>
<evidence type="ECO:0000313" key="2">
    <source>
        <dbReference type="Proteomes" id="UP001626550"/>
    </source>
</evidence>